<gene>
    <name evidence="1" type="ORF">N473_07230</name>
</gene>
<organism evidence="1 2">
    <name type="scientific">Pseudoalteromonas luteoviolacea CPMOR-1</name>
    <dbReference type="NCBI Taxonomy" id="1365248"/>
    <lineage>
        <taxon>Bacteria</taxon>
        <taxon>Pseudomonadati</taxon>
        <taxon>Pseudomonadota</taxon>
        <taxon>Gammaproteobacteria</taxon>
        <taxon>Alteromonadales</taxon>
        <taxon>Pseudoalteromonadaceae</taxon>
        <taxon>Pseudoalteromonas</taxon>
    </lineage>
</organism>
<dbReference type="Pfam" id="PF19454">
    <property type="entry name" value="DUF5992"/>
    <property type="match status" value="1"/>
</dbReference>
<reference evidence="1 2" key="1">
    <citation type="submission" date="2013-07" db="EMBL/GenBank/DDBJ databases">
        <title>Comparative Genomic and Metabolomic Analysis of Twelve Strains of Pseudoalteromonas luteoviolacea.</title>
        <authorList>
            <person name="Vynne N.G."/>
            <person name="Mansson M."/>
            <person name="Gram L."/>
        </authorList>
    </citation>
    <scope>NUCLEOTIDE SEQUENCE [LARGE SCALE GENOMIC DNA]</scope>
    <source>
        <strain evidence="1 2">CPMOR-1</strain>
    </source>
</reference>
<proteinExistence type="predicted"/>
<dbReference type="AlphaFoldDB" id="A0A167NGA3"/>
<sequence length="103" mass="10728">MLAISIALSFNAVSGELVRGAKITEVANTGANKDNFYVKVSGGTGPCANGQIEFYANAAPSSSSYDQAFSIALSAAMSKATVRIYNYDNDTCHGAQFISISGF</sequence>
<evidence type="ECO:0000313" key="2">
    <source>
        <dbReference type="Proteomes" id="UP000076486"/>
    </source>
</evidence>
<dbReference type="PATRIC" id="fig|1365248.3.peg.114"/>
<accession>A0A167NGA3</accession>
<dbReference type="InterPro" id="IPR046034">
    <property type="entry name" value="DUF5992"/>
</dbReference>
<dbReference type="EMBL" id="AUYC01000002">
    <property type="protein sequence ID" value="KZN68209.1"/>
    <property type="molecule type" value="Genomic_DNA"/>
</dbReference>
<dbReference type="RefSeq" id="WP_063366277.1">
    <property type="nucleotide sequence ID" value="NZ_AUYC01000002.1"/>
</dbReference>
<evidence type="ECO:0000313" key="1">
    <source>
        <dbReference type="EMBL" id="KZN68209.1"/>
    </source>
</evidence>
<dbReference type="Proteomes" id="UP000076486">
    <property type="component" value="Unassembled WGS sequence"/>
</dbReference>
<comment type="caution">
    <text evidence="1">The sequence shown here is derived from an EMBL/GenBank/DDBJ whole genome shotgun (WGS) entry which is preliminary data.</text>
</comment>
<protein>
    <submittedName>
        <fullName evidence="1">Uncharacterized protein</fullName>
    </submittedName>
</protein>
<name>A0A167NGA3_9GAMM</name>